<dbReference type="RefSeq" id="XP_024743224.1">
    <property type="nucleotide sequence ID" value="XM_024884467.1"/>
</dbReference>
<dbReference type="STRING" id="1095630.A0A2J6TTH4"/>
<dbReference type="InParanoid" id="A0A2J6TTH4"/>
<dbReference type="InterPro" id="IPR000648">
    <property type="entry name" value="Oxysterol-bd"/>
</dbReference>
<proteinExistence type="inferred from homology"/>
<organism evidence="3 4">
    <name type="scientific">Hyaloscypha bicolor E</name>
    <dbReference type="NCBI Taxonomy" id="1095630"/>
    <lineage>
        <taxon>Eukaryota</taxon>
        <taxon>Fungi</taxon>
        <taxon>Dikarya</taxon>
        <taxon>Ascomycota</taxon>
        <taxon>Pezizomycotina</taxon>
        <taxon>Leotiomycetes</taxon>
        <taxon>Helotiales</taxon>
        <taxon>Hyaloscyphaceae</taxon>
        <taxon>Hyaloscypha</taxon>
        <taxon>Hyaloscypha bicolor</taxon>
    </lineage>
</organism>
<dbReference type="PANTHER" id="PTHR10972">
    <property type="entry name" value="OXYSTEROL-BINDING PROTEIN-RELATED"/>
    <property type="match status" value="1"/>
</dbReference>
<dbReference type="EMBL" id="KZ613745">
    <property type="protein sequence ID" value="PMD66320.1"/>
    <property type="molecule type" value="Genomic_DNA"/>
</dbReference>
<dbReference type="GO" id="GO:0005829">
    <property type="term" value="C:cytosol"/>
    <property type="evidence" value="ECO:0007669"/>
    <property type="project" value="TreeGrafter"/>
</dbReference>
<sequence>MSTGKGNRSSLKEFLASIAVIKGDLSNITAPPFVLATQSTVEFPSYWASHPEQFLAPASEPDPAKRALLVLRWFLTSLKNQQYGGRAENEGVKKPLNAFLGELFLAQGEDGTRLIAEQVSHHPPVTACYLWNDQAGIRAEGYACQEISFNGSVNVKQIGHAILHLDAYKEDYLIPLADVKIKGILSGTTYPELDGEYHIMSSTGFVVHATLFKQEPTGDKKHPLFTISGQWNDEVTIYEGGDDGRVIETINVPAIKSLPMKVEDLEQQDEWESRKAWAGVIAALNNGDMQRTVDEKSKVEEAQRQMRKREEEKGVKWEPLFFSRLQTTRDPILEDLATEPMKDGLFSSQSGMWKFNHEKLRKGIEKPFHGSLKPNVGQLQ</sequence>
<comment type="similarity">
    <text evidence="1 2">Belongs to the OSBP family.</text>
</comment>
<accession>A0A2J6TTH4</accession>
<dbReference type="GeneID" id="36592544"/>
<dbReference type="PANTHER" id="PTHR10972:SF92">
    <property type="entry name" value="OXYSTEROL BINDING PROTEIN"/>
    <property type="match status" value="1"/>
</dbReference>
<keyword evidence="4" id="KW-1185">Reference proteome</keyword>
<dbReference type="SUPFAM" id="SSF144000">
    <property type="entry name" value="Oxysterol-binding protein-like"/>
    <property type="match status" value="1"/>
</dbReference>
<evidence type="ECO:0000256" key="1">
    <source>
        <dbReference type="ARBA" id="ARBA00008842"/>
    </source>
</evidence>
<protein>
    <submittedName>
        <fullName evidence="3">Oxysterol-binding protein</fullName>
    </submittedName>
</protein>
<dbReference type="Gene3D" id="3.30.70.3490">
    <property type="match status" value="1"/>
</dbReference>
<evidence type="ECO:0000313" key="3">
    <source>
        <dbReference type="EMBL" id="PMD66320.1"/>
    </source>
</evidence>
<dbReference type="GO" id="GO:0008142">
    <property type="term" value="F:oxysterol binding"/>
    <property type="evidence" value="ECO:0007669"/>
    <property type="project" value="TreeGrafter"/>
</dbReference>
<dbReference type="InterPro" id="IPR018494">
    <property type="entry name" value="Oxysterol-bd_CS"/>
</dbReference>
<evidence type="ECO:0000256" key="2">
    <source>
        <dbReference type="RuleBase" id="RU003844"/>
    </source>
</evidence>
<dbReference type="Gene3D" id="2.40.160.120">
    <property type="match status" value="1"/>
</dbReference>
<dbReference type="InterPro" id="IPR037239">
    <property type="entry name" value="OSBP_sf"/>
</dbReference>
<evidence type="ECO:0000313" key="4">
    <source>
        <dbReference type="Proteomes" id="UP000235371"/>
    </source>
</evidence>
<dbReference type="Proteomes" id="UP000235371">
    <property type="component" value="Unassembled WGS sequence"/>
</dbReference>
<gene>
    <name evidence="3" type="ORF">K444DRAFT_640183</name>
</gene>
<dbReference type="GO" id="GO:0016020">
    <property type="term" value="C:membrane"/>
    <property type="evidence" value="ECO:0007669"/>
    <property type="project" value="TreeGrafter"/>
</dbReference>
<dbReference type="PROSITE" id="PS01013">
    <property type="entry name" value="OSBP"/>
    <property type="match status" value="1"/>
</dbReference>
<dbReference type="Gene3D" id="1.10.287.2720">
    <property type="match status" value="1"/>
</dbReference>
<dbReference type="Pfam" id="PF01237">
    <property type="entry name" value="Oxysterol_BP"/>
    <property type="match status" value="2"/>
</dbReference>
<dbReference type="OrthoDB" id="14833at2759"/>
<dbReference type="AlphaFoldDB" id="A0A2J6TTH4"/>
<name>A0A2J6TTH4_9HELO</name>
<reference evidence="3 4" key="1">
    <citation type="submission" date="2016-04" db="EMBL/GenBank/DDBJ databases">
        <title>A degradative enzymes factory behind the ericoid mycorrhizal symbiosis.</title>
        <authorList>
            <consortium name="DOE Joint Genome Institute"/>
            <person name="Martino E."/>
            <person name="Morin E."/>
            <person name="Grelet G."/>
            <person name="Kuo A."/>
            <person name="Kohler A."/>
            <person name="Daghino S."/>
            <person name="Barry K."/>
            <person name="Choi C."/>
            <person name="Cichocki N."/>
            <person name="Clum A."/>
            <person name="Copeland A."/>
            <person name="Hainaut M."/>
            <person name="Haridas S."/>
            <person name="Labutti K."/>
            <person name="Lindquist E."/>
            <person name="Lipzen A."/>
            <person name="Khouja H.-R."/>
            <person name="Murat C."/>
            <person name="Ohm R."/>
            <person name="Olson A."/>
            <person name="Spatafora J."/>
            <person name="Veneault-Fourrey C."/>
            <person name="Henrissat B."/>
            <person name="Grigoriev I."/>
            <person name="Martin F."/>
            <person name="Perotto S."/>
        </authorList>
    </citation>
    <scope>NUCLEOTIDE SEQUENCE [LARGE SCALE GENOMIC DNA]</scope>
    <source>
        <strain evidence="3 4">E</strain>
    </source>
</reference>